<dbReference type="AlphaFoldDB" id="A0A0D3KHR6"/>
<evidence type="ECO:0008006" key="3">
    <source>
        <dbReference type="Google" id="ProtNLM"/>
    </source>
</evidence>
<keyword evidence="2" id="KW-1185">Reference proteome</keyword>
<proteinExistence type="predicted"/>
<dbReference type="Pfam" id="PF13578">
    <property type="entry name" value="Methyltransf_24"/>
    <property type="match status" value="1"/>
</dbReference>
<dbReference type="RefSeq" id="XP_005787730.1">
    <property type="nucleotide sequence ID" value="XM_005787673.1"/>
</dbReference>
<dbReference type="STRING" id="2903.R1FIC0"/>
<organism evidence="1 2">
    <name type="scientific">Emiliania huxleyi (strain CCMP1516)</name>
    <dbReference type="NCBI Taxonomy" id="280463"/>
    <lineage>
        <taxon>Eukaryota</taxon>
        <taxon>Haptista</taxon>
        <taxon>Haptophyta</taxon>
        <taxon>Prymnesiophyceae</taxon>
        <taxon>Isochrysidales</taxon>
        <taxon>Noelaerhabdaceae</taxon>
        <taxon>Emiliania</taxon>
    </lineage>
</organism>
<name>A0A0D3KHR6_EMIH1</name>
<dbReference type="Proteomes" id="UP000013827">
    <property type="component" value="Unassembled WGS sequence"/>
</dbReference>
<reference evidence="2" key="1">
    <citation type="journal article" date="2013" name="Nature">
        <title>Pan genome of the phytoplankton Emiliania underpins its global distribution.</title>
        <authorList>
            <person name="Read B.A."/>
            <person name="Kegel J."/>
            <person name="Klute M.J."/>
            <person name="Kuo A."/>
            <person name="Lefebvre S.C."/>
            <person name="Maumus F."/>
            <person name="Mayer C."/>
            <person name="Miller J."/>
            <person name="Monier A."/>
            <person name="Salamov A."/>
            <person name="Young J."/>
            <person name="Aguilar M."/>
            <person name="Claverie J.M."/>
            <person name="Frickenhaus S."/>
            <person name="Gonzalez K."/>
            <person name="Herman E.K."/>
            <person name="Lin Y.C."/>
            <person name="Napier J."/>
            <person name="Ogata H."/>
            <person name="Sarno A.F."/>
            <person name="Shmutz J."/>
            <person name="Schroeder D."/>
            <person name="de Vargas C."/>
            <person name="Verret F."/>
            <person name="von Dassow P."/>
            <person name="Valentin K."/>
            <person name="Van de Peer Y."/>
            <person name="Wheeler G."/>
            <person name="Dacks J.B."/>
            <person name="Delwiche C.F."/>
            <person name="Dyhrman S.T."/>
            <person name="Glockner G."/>
            <person name="John U."/>
            <person name="Richards T."/>
            <person name="Worden A.Z."/>
            <person name="Zhang X."/>
            <person name="Grigoriev I.V."/>
            <person name="Allen A.E."/>
            <person name="Bidle K."/>
            <person name="Borodovsky M."/>
            <person name="Bowler C."/>
            <person name="Brownlee C."/>
            <person name="Cock J.M."/>
            <person name="Elias M."/>
            <person name="Gladyshev V.N."/>
            <person name="Groth M."/>
            <person name="Guda C."/>
            <person name="Hadaegh A."/>
            <person name="Iglesias-Rodriguez M.D."/>
            <person name="Jenkins J."/>
            <person name="Jones B.M."/>
            <person name="Lawson T."/>
            <person name="Leese F."/>
            <person name="Lindquist E."/>
            <person name="Lobanov A."/>
            <person name="Lomsadze A."/>
            <person name="Malik S.B."/>
            <person name="Marsh M.E."/>
            <person name="Mackinder L."/>
            <person name="Mock T."/>
            <person name="Mueller-Roeber B."/>
            <person name="Pagarete A."/>
            <person name="Parker M."/>
            <person name="Probert I."/>
            <person name="Quesneville H."/>
            <person name="Raines C."/>
            <person name="Rensing S.A."/>
            <person name="Riano-Pachon D.M."/>
            <person name="Richier S."/>
            <person name="Rokitta S."/>
            <person name="Shiraiwa Y."/>
            <person name="Soanes D.M."/>
            <person name="van der Giezen M."/>
            <person name="Wahlund T.M."/>
            <person name="Williams B."/>
            <person name="Wilson W."/>
            <person name="Wolfe G."/>
            <person name="Wurch L.L."/>
        </authorList>
    </citation>
    <scope>NUCLEOTIDE SEQUENCE</scope>
</reference>
<dbReference type="PANTHER" id="PTHR37909:SF1">
    <property type="entry name" value="S-ADENOSYL-L-METHIONINE-DEPENDENT METHYLTRANSFERASES SUPERFAMILY PROTEIN"/>
    <property type="match status" value="1"/>
</dbReference>
<reference evidence="1" key="2">
    <citation type="submission" date="2024-10" db="UniProtKB">
        <authorList>
            <consortium name="EnsemblProtists"/>
        </authorList>
    </citation>
    <scope>IDENTIFICATION</scope>
</reference>
<dbReference type="InterPro" id="IPR029063">
    <property type="entry name" value="SAM-dependent_MTases_sf"/>
</dbReference>
<dbReference type="Gene3D" id="3.40.50.150">
    <property type="entry name" value="Vaccinia Virus protein VP39"/>
    <property type="match status" value="1"/>
</dbReference>
<dbReference type="SUPFAM" id="SSF53335">
    <property type="entry name" value="S-adenosyl-L-methionine-dependent methyltransferases"/>
    <property type="match status" value="1"/>
</dbReference>
<accession>A0A0D3KHR6</accession>
<protein>
    <recommendedName>
        <fullName evidence="3">Cephalosporin hydroxylase</fullName>
    </recommendedName>
</protein>
<dbReference type="PaxDb" id="2903-EOD35301"/>
<dbReference type="KEGG" id="ehx:EMIHUDRAFT_227639"/>
<sequence length="220" mass="24272">MQMYERLADALLGRKVRPFAGAYTPEFGAEGRVRTDQYTSNFATYHWDLAGLLAQHAGPGGWILEVGSFIGNSAITLARAARKTSRESPPVVVCMDTWLGDVAMWEKKGRFLGFPGPSGRPRLYDHFMANVIAANVSGHVIPIQVPAFEGLKYVARQIRTFGLSPPSVIYLDTAHEYPSTELEMQAAWELLPPDGILTGDDYDKFWPAVQQSVNEDPAPS</sequence>
<dbReference type="PANTHER" id="PTHR37909">
    <property type="entry name" value="S-ADENOSYL-L-METHIONINE-DEPENDENT METHYLTRANSFERASES SUPERFAMILY PROTEIN"/>
    <property type="match status" value="1"/>
</dbReference>
<dbReference type="HOGENOM" id="CLU_1258140_0_0_1"/>
<evidence type="ECO:0000313" key="2">
    <source>
        <dbReference type="Proteomes" id="UP000013827"/>
    </source>
</evidence>
<dbReference type="GeneID" id="17280571"/>
<evidence type="ECO:0000313" key="1">
    <source>
        <dbReference type="EnsemblProtists" id="EOD35301"/>
    </source>
</evidence>
<dbReference type="EnsemblProtists" id="EOD35301">
    <property type="protein sequence ID" value="EOD35301"/>
    <property type="gene ID" value="EMIHUDRAFT_227639"/>
</dbReference>